<sequence length="372" mass="40415">MIKLTKLVTAALAVISFATVATEAHASTYTQKSYALSPYKASKWKTVSNTNYYMKRPGTYIQSWTASVFQTSPTYLTHKGGNQNASFKSNVFLPVTRNTSGDWGNPQSLVLTPGGSSAYIMYTTKGGSNTGWVAHYNLAKLRSVYGVSTNSMDILRRASYALSIGKATSSYQAVLKCIKFSSKYTTGHGQSLALNPKNNQLWFVKSPGTSGGTATVQQLSKTTLKPSKTIKFRLRSSDGHKVTMGQNLTFDKKGYAYFSSQVSGTRALKIYKGTISAKKVKFSLVMQGLKNKPGQLNQSVGYNPKSNRLYFVSDNSISSVPVSKLGKLKASDVKASTFNGNREFENIAFTSNGSAYLLTNKSAEIMKGSGIK</sequence>
<dbReference type="EMBL" id="PUFO01000088">
    <property type="protein sequence ID" value="TDG73244.1"/>
    <property type="molecule type" value="Genomic_DNA"/>
</dbReference>
<evidence type="ECO:0000313" key="3">
    <source>
        <dbReference type="Proteomes" id="UP000294854"/>
    </source>
</evidence>
<accession>A0A4R5NH30</accession>
<proteinExistence type="predicted"/>
<gene>
    <name evidence="2" type="ORF">C5L31_002006</name>
</gene>
<comment type="caution">
    <text evidence="2">The sequence shown here is derived from an EMBL/GenBank/DDBJ whole genome shotgun (WGS) entry which is preliminary data.</text>
</comment>
<name>A0A4R5NH30_9LACO</name>
<dbReference type="AlphaFoldDB" id="A0A4R5NH30"/>
<dbReference type="RefSeq" id="WP_010620285.1">
    <property type="nucleotide sequence ID" value="NZ_CP042371.1"/>
</dbReference>
<organism evidence="2 3">
    <name type="scientific">Secundilactobacillus malefermentans</name>
    <dbReference type="NCBI Taxonomy" id="176292"/>
    <lineage>
        <taxon>Bacteria</taxon>
        <taxon>Bacillati</taxon>
        <taxon>Bacillota</taxon>
        <taxon>Bacilli</taxon>
        <taxon>Lactobacillales</taxon>
        <taxon>Lactobacillaceae</taxon>
        <taxon>Secundilactobacillus</taxon>
    </lineage>
</organism>
<dbReference type="STRING" id="1122149.FD44_GL000842"/>
<feature type="chain" id="PRO_5020360304" description="Extracellular protein" evidence="1">
    <location>
        <begin position="27"/>
        <end position="372"/>
    </location>
</feature>
<dbReference type="Proteomes" id="UP000294854">
    <property type="component" value="Unassembled WGS sequence"/>
</dbReference>
<reference evidence="2 3" key="1">
    <citation type="journal article" date="2019" name="Appl. Microbiol. Biotechnol.">
        <title>Uncovering carbohydrate metabolism through a genotype-phenotype association study of 56 lactic acid bacteria genomes.</title>
        <authorList>
            <person name="Buron-Moles G."/>
            <person name="Chailyan A."/>
            <person name="Dolejs I."/>
            <person name="Forster J."/>
            <person name="Miks M.H."/>
        </authorList>
    </citation>
    <scope>NUCLEOTIDE SEQUENCE [LARGE SCALE GENOMIC DNA]</scope>
    <source>
        <strain evidence="2 3">ATCC 49373</strain>
    </source>
</reference>
<protein>
    <recommendedName>
        <fullName evidence="4">Extracellular protein</fullName>
    </recommendedName>
</protein>
<evidence type="ECO:0000256" key="1">
    <source>
        <dbReference type="SAM" id="SignalP"/>
    </source>
</evidence>
<evidence type="ECO:0000313" key="2">
    <source>
        <dbReference type="EMBL" id="TDG73244.1"/>
    </source>
</evidence>
<dbReference type="SUPFAM" id="SSF63825">
    <property type="entry name" value="YWTD domain"/>
    <property type="match status" value="1"/>
</dbReference>
<dbReference type="OrthoDB" id="2276332at2"/>
<keyword evidence="3" id="KW-1185">Reference proteome</keyword>
<evidence type="ECO:0008006" key="4">
    <source>
        <dbReference type="Google" id="ProtNLM"/>
    </source>
</evidence>
<feature type="signal peptide" evidence="1">
    <location>
        <begin position="1"/>
        <end position="26"/>
    </location>
</feature>
<keyword evidence="1" id="KW-0732">Signal</keyword>